<dbReference type="AlphaFoldDB" id="A0A3P6BG39"/>
<sequence>MTRVTWSTVRLHMDLGMYDANVEELKDAADNAIINEIKAFRRRHENRPPCNMMVMSGDKIFLNTLKRLNIKGYMTLAVFRPKTSNENKINANLKTLGF</sequence>
<dbReference type="EMBL" id="LR031872">
    <property type="protein sequence ID" value="VDC98044.1"/>
    <property type="molecule type" value="Genomic_DNA"/>
</dbReference>
<accession>A0A3P6BG39</accession>
<proteinExistence type="predicted"/>
<gene>
    <name evidence="1" type="ORF">BOLC3T19842H</name>
</gene>
<protein>
    <submittedName>
        <fullName evidence="1">Uncharacterized protein</fullName>
    </submittedName>
</protein>
<organism evidence="1">
    <name type="scientific">Brassica oleracea</name>
    <name type="common">Wild cabbage</name>
    <dbReference type="NCBI Taxonomy" id="3712"/>
    <lineage>
        <taxon>Eukaryota</taxon>
        <taxon>Viridiplantae</taxon>
        <taxon>Streptophyta</taxon>
        <taxon>Embryophyta</taxon>
        <taxon>Tracheophyta</taxon>
        <taxon>Spermatophyta</taxon>
        <taxon>Magnoliopsida</taxon>
        <taxon>eudicotyledons</taxon>
        <taxon>Gunneridae</taxon>
        <taxon>Pentapetalae</taxon>
        <taxon>rosids</taxon>
        <taxon>malvids</taxon>
        <taxon>Brassicales</taxon>
        <taxon>Brassicaceae</taxon>
        <taxon>Brassiceae</taxon>
        <taxon>Brassica</taxon>
    </lineage>
</organism>
<evidence type="ECO:0000313" key="1">
    <source>
        <dbReference type="EMBL" id="VDC98044.1"/>
    </source>
</evidence>
<name>A0A3P6BG39_BRAOL</name>
<reference evidence="1" key="1">
    <citation type="submission" date="2018-11" db="EMBL/GenBank/DDBJ databases">
        <authorList>
            <consortium name="Genoscope - CEA"/>
            <person name="William W."/>
        </authorList>
    </citation>
    <scope>NUCLEOTIDE SEQUENCE</scope>
</reference>